<feature type="active site" description="For OMPdecase activity" evidence="10">
    <location>
        <position position="83"/>
    </location>
</feature>
<accession>A0A1T0CI67</accession>
<dbReference type="SMART" id="SM00934">
    <property type="entry name" value="OMPdecase"/>
    <property type="match status" value="1"/>
</dbReference>
<dbReference type="PROSITE" id="PS00156">
    <property type="entry name" value="OMPDECASE"/>
    <property type="match status" value="1"/>
</dbReference>
<keyword evidence="5 9" id="KW-0665">Pyrimidine biosynthesis</keyword>
<dbReference type="InterPro" id="IPR013785">
    <property type="entry name" value="Aldolase_TIM"/>
</dbReference>
<keyword evidence="4 9" id="KW-0210">Decarboxylase</keyword>
<comment type="subunit">
    <text evidence="3 9">Homodimer.</text>
</comment>
<feature type="binding site" evidence="9 11">
    <location>
        <position position="207"/>
    </location>
    <ligand>
        <name>substrate</name>
    </ligand>
</feature>
<feature type="binding site" evidence="9 11">
    <location>
        <position position="228"/>
    </location>
    <ligand>
        <name>substrate</name>
    </ligand>
</feature>
<dbReference type="HAMAP" id="MF_01200_B">
    <property type="entry name" value="OMPdecase_type1_B"/>
    <property type="match status" value="1"/>
</dbReference>
<proteinExistence type="inferred from homology"/>
<dbReference type="GO" id="GO:0004590">
    <property type="term" value="F:orotidine-5'-phosphate decarboxylase activity"/>
    <property type="evidence" value="ECO:0007669"/>
    <property type="project" value="UniProtKB-UniRule"/>
</dbReference>
<feature type="active site" description="Proton donor" evidence="9">
    <location>
        <position position="80"/>
    </location>
</feature>
<dbReference type="FunFam" id="3.20.20.70:FF:000015">
    <property type="entry name" value="Orotidine 5'-phosphate decarboxylase"/>
    <property type="match status" value="1"/>
</dbReference>
<evidence type="ECO:0000313" key="15">
    <source>
        <dbReference type="Proteomes" id="UP000191094"/>
    </source>
</evidence>
<feature type="binding site" evidence="9 11">
    <location>
        <position position="137"/>
    </location>
    <ligand>
        <name>substrate</name>
    </ligand>
</feature>
<dbReference type="Proteomes" id="UP000191094">
    <property type="component" value="Unassembled WGS sequence"/>
</dbReference>
<comment type="function">
    <text evidence="1 9">Catalyzes the decarboxylation of orotidine 5'-monophosphate (OMP) to uridine 5'-monophosphate (UMP).</text>
</comment>
<dbReference type="PANTHER" id="PTHR32119">
    <property type="entry name" value="OROTIDINE 5'-PHOSPHATE DECARBOXYLASE"/>
    <property type="match status" value="1"/>
</dbReference>
<comment type="similarity">
    <text evidence="8 9">Belongs to the OMP decarboxylase family. Type 1 subfamily.</text>
</comment>
<dbReference type="UniPathway" id="UPA00070">
    <property type="reaction ID" value="UER00120"/>
</dbReference>
<evidence type="ECO:0000256" key="2">
    <source>
        <dbReference type="ARBA" id="ARBA00004861"/>
    </source>
</evidence>
<dbReference type="InterPro" id="IPR001754">
    <property type="entry name" value="OMPdeCOase_dom"/>
</dbReference>
<feature type="binding site" evidence="9 11">
    <location>
        <position position="51"/>
    </location>
    <ligand>
        <name>substrate</name>
    </ligand>
</feature>
<feature type="binding site" evidence="9 11">
    <location>
        <position position="227"/>
    </location>
    <ligand>
        <name>substrate</name>
    </ligand>
</feature>
<evidence type="ECO:0000256" key="6">
    <source>
        <dbReference type="ARBA" id="ARBA00023239"/>
    </source>
</evidence>
<dbReference type="Gene3D" id="3.20.20.70">
    <property type="entry name" value="Aldolase class I"/>
    <property type="match status" value="1"/>
</dbReference>
<feature type="binding site" evidence="9 11">
    <location>
        <position position="29"/>
    </location>
    <ligand>
        <name>substrate</name>
    </ligand>
</feature>
<dbReference type="InterPro" id="IPR011060">
    <property type="entry name" value="RibuloseP-bd_barrel"/>
</dbReference>
<name>A0A1T0CI67_9GAMM</name>
<feature type="domain" description="Orotidine 5'-phosphate decarboxylase" evidence="13">
    <location>
        <begin position="23"/>
        <end position="243"/>
    </location>
</feature>
<dbReference type="AlphaFoldDB" id="A0A1T0CI67"/>
<feature type="active site" description="For OMPdecase activity" evidence="10">
    <location>
        <position position="78"/>
    </location>
</feature>
<dbReference type="GO" id="GO:0044205">
    <property type="term" value="P:'de novo' UMP biosynthetic process"/>
    <property type="evidence" value="ECO:0007669"/>
    <property type="project" value="UniProtKB-UniRule"/>
</dbReference>
<dbReference type="InterPro" id="IPR018089">
    <property type="entry name" value="OMPdecase_AS"/>
</dbReference>
<evidence type="ECO:0000256" key="7">
    <source>
        <dbReference type="ARBA" id="ARBA00049157"/>
    </source>
</evidence>
<dbReference type="Pfam" id="PF00215">
    <property type="entry name" value="OMPdecase"/>
    <property type="match status" value="1"/>
</dbReference>
<dbReference type="PANTHER" id="PTHR32119:SF2">
    <property type="entry name" value="OROTIDINE 5'-PHOSPHATE DECARBOXYLASE"/>
    <property type="match status" value="1"/>
</dbReference>
<dbReference type="EMBL" id="MUYT01000004">
    <property type="protein sequence ID" value="OOS22005.1"/>
    <property type="molecule type" value="Genomic_DNA"/>
</dbReference>
<sequence length="249" mass="26590">MTLTTATLTTATLTTATLTTSSKIIVALDKNTQASALSLADTLDPKLCRVKVGKELFTHAGIEVVKALHQRGFEVFLDLKFHDIPNTTAQAVLAAAEMGVWMVNVHANVGRRAMSLAKEQLMKGGYDTLLIAVTVLTSMTQADLTELGINTPIEEQVKRLAILTQDAGLDGVVCSAREAVMLRQVVDSTFKLVTPGIRLPEDSCDDQARICTPSDAITNGADYLVIGRSITGADNPIAKLQQILASIKA</sequence>
<feature type="binding site" evidence="9">
    <location>
        <begin position="78"/>
        <end position="87"/>
    </location>
    <ligand>
        <name>substrate</name>
    </ligand>
</feature>
<dbReference type="NCBIfam" id="NF001273">
    <property type="entry name" value="PRK00230.1"/>
    <property type="match status" value="1"/>
</dbReference>
<evidence type="ECO:0000256" key="12">
    <source>
        <dbReference type="RuleBase" id="RU000512"/>
    </source>
</evidence>
<evidence type="ECO:0000313" key="14">
    <source>
        <dbReference type="EMBL" id="OOS22005.1"/>
    </source>
</evidence>
<dbReference type="CDD" id="cd04725">
    <property type="entry name" value="OMP_decarboxylase_like"/>
    <property type="match status" value="1"/>
</dbReference>
<dbReference type="NCBIfam" id="TIGR01740">
    <property type="entry name" value="pyrF"/>
    <property type="match status" value="1"/>
</dbReference>
<comment type="pathway">
    <text evidence="2 9 12">Pyrimidine metabolism; UMP biosynthesis via de novo pathway; UMP from orotate: step 2/2.</text>
</comment>
<comment type="catalytic activity">
    <reaction evidence="7 9 12">
        <text>orotidine 5'-phosphate + H(+) = UMP + CO2</text>
        <dbReference type="Rhea" id="RHEA:11596"/>
        <dbReference type="ChEBI" id="CHEBI:15378"/>
        <dbReference type="ChEBI" id="CHEBI:16526"/>
        <dbReference type="ChEBI" id="CHEBI:57538"/>
        <dbReference type="ChEBI" id="CHEBI:57865"/>
        <dbReference type="EC" id="4.1.1.23"/>
    </reaction>
</comment>
<organism evidence="14 15">
    <name type="scientific">Lwoffella lincolnii</name>
    <dbReference type="NCBI Taxonomy" id="90241"/>
    <lineage>
        <taxon>Bacteria</taxon>
        <taxon>Pseudomonadati</taxon>
        <taxon>Pseudomonadota</taxon>
        <taxon>Gammaproteobacteria</taxon>
        <taxon>Moraxellales</taxon>
        <taxon>Moraxellaceae</taxon>
        <taxon>Lwoffella</taxon>
    </lineage>
</organism>
<feature type="binding site" evidence="9 11">
    <location>
        <position position="198"/>
    </location>
    <ligand>
        <name>substrate</name>
    </ligand>
</feature>
<evidence type="ECO:0000256" key="8">
    <source>
        <dbReference type="ARBA" id="ARBA00061012"/>
    </source>
</evidence>
<reference evidence="14 15" key="1">
    <citation type="submission" date="2017-02" db="EMBL/GenBank/DDBJ databases">
        <title>Draft genome sequence of Moraxella lincolnii CCUG 9405T type strain.</title>
        <authorList>
            <person name="Salva-Serra F."/>
            <person name="Engstrom-Jakobsson H."/>
            <person name="Thorell K."/>
            <person name="Jaen-Luchoro D."/>
            <person name="Gonzales-Siles L."/>
            <person name="Karlsson R."/>
            <person name="Yazdan S."/>
            <person name="Boulund F."/>
            <person name="Johnning A."/>
            <person name="Engstrand L."/>
            <person name="Kristiansson E."/>
            <person name="Moore E."/>
        </authorList>
    </citation>
    <scope>NUCLEOTIDE SEQUENCE [LARGE SCALE GENOMIC DNA]</scope>
    <source>
        <strain evidence="14 15">CCUG 9405</strain>
    </source>
</reference>
<evidence type="ECO:0000256" key="11">
    <source>
        <dbReference type="PIRSR" id="PIRSR614732-2"/>
    </source>
</evidence>
<dbReference type="RefSeq" id="WP_078307032.1">
    <property type="nucleotide sequence ID" value="NZ_MUYT01000004.1"/>
</dbReference>
<dbReference type="InterPro" id="IPR014732">
    <property type="entry name" value="OMPdecase"/>
</dbReference>
<dbReference type="InterPro" id="IPR047596">
    <property type="entry name" value="OMPdecase_bac"/>
</dbReference>
<evidence type="ECO:0000256" key="9">
    <source>
        <dbReference type="HAMAP-Rule" id="MF_01200"/>
    </source>
</evidence>
<dbReference type="GO" id="GO:0005829">
    <property type="term" value="C:cytosol"/>
    <property type="evidence" value="ECO:0007669"/>
    <property type="project" value="TreeGrafter"/>
</dbReference>
<gene>
    <name evidence="9" type="primary">pyrF</name>
    <name evidence="14" type="ORF">B0682_03580</name>
</gene>
<evidence type="ECO:0000259" key="13">
    <source>
        <dbReference type="SMART" id="SM00934"/>
    </source>
</evidence>
<evidence type="ECO:0000256" key="5">
    <source>
        <dbReference type="ARBA" id="ARBA00022975"/>
    </source>
</evidence>
<evidence type="ECO:0000256" key="3">
    <source>
        <dbReference type="ARBA" id="ARBA00011738"/>
    </source>
</evidence>
<protein>
    <recommendedName>
        <fullName evidence="9">Orotidine 5'-phosphate decarboxylase</fullName>
        <ecNumber evidence="9">4.1.1.23</ecNumber>
    </recommendedName>
    <alternativeName>
        <fullName evidence="9">OMP decarboxylase</fullName>
        <shortName evidence="9">OMPDCase</shortName>
        <shortName evidence="9">OMPdecase</shortName>
    </alternativeName>
</protein>
<keyword evidence="15" id="KW-1185">Reference proteome</keyword>
<dbReference type="EC" id="4.1.1.23" evidence="9"/>
<feature type="active site" description="For OMPdecase activity" evidence="10">
    <location>
        <position position="80"/>
    </location>
</feature>
<evidence type="ECO:0000256" key="4">
    <source>
        <dbReference type="ARBA" id="ARBA00022793"/>
    </source>
</evidence>
<evidence type="ECO:0000256" key="1">
    <source>
        <dbReference type="ARBA" id="ARBA00002356"/>
    </source>
</evidence>
<dbReference type="STRING" id="90241.B0682_03580"/>
<keyword evidence="6 9" id="KW-0456">Lyase</keyword>
<dbReference type="GO" id="GO:0006207">
    <property type="term" value="P:'de novo' pyrimidine nucleobase biosynthetic process"/>
    <property type="evidence" value="ECO:0007669"/>
    <property type="project" value="InterPro"/>
</dbReference>
<dbReference type="SUPFAM" id="SSF51366">
    <property type="entry name" value="Ribulose-phoshate binding barrel"/>
    <property type="match status" value="1"/>
</dbReference>
<comment type="caution">
    <text evidence="14">The sequence shown here is derived from an EMBL/GenBank/DDBJ whole genome shotgun (WGS) entry which is preliminary data.</text>
</comment>
<evidence type="ECO:0000256" key="10">
    <source>
        <dbReference type="PIRSR" id="PIRSR614732-1"/>
    </source>
</evidence>